<evidence type="ECO:0000256" key="5">
    <source>
        <dbReference type="SAM" id="Phobius"/>
    </source>
</evidence>
<name>A0ABW4WUJ4_9BACT</name>
<keyword evidence="4 5" id="KW-0472">Membrane</keyword>
<keyword evidence="3 5" id="KW-1133">Transmembrane helix</keyword>
<dbReference type="InterPro" id="IPR003825">
    <property type="entry name" value="Colicin-V_CvpA"/>
</dbReference>
<evidence type="ECO:0000256" key="4">
    <source>
        <dbReference type="ARBA" id="ARBA00023136"/>
    </source>
</evidence>
<dbReference type="EMBL" id="JBHUHV010000019">
    <property type="protein sequence ID" value="MFD2066437.1"/>
    <property type="molecule type" value="Genomic_DNA"/>
</dbReference>
<dbReference type="Proteomes" id="UP001597369">
    <property type="component" value="Unassembled WGS sequence"/>
</dbReference>
<keyword evidence="2 5" id="KW-0812">Transmembrane</keyword>
<proteinExistence type="predicted"/>
<feature type="transmembrane region" description="Helical" evidence="5">
    <location>
        <begin position="98"/>
        <end position="121"/>
    </location>
</feature>
<dbReference type="Pfam" id="PF02674">
    <property type="entry name" value="Colicin_V"/>
    <property type="match status" value="1"/>
</dbReference>
<sequence length="172" mass="18894">MNTFDIFLALPLLYGAFQGFRKGLMLELVSLVALVLAILGGMKLLDTTIPVMREYVGDAGGLLPYVTFLVVFICIILLIHTAGLILKKVIDFTPFGFFDNLLGGVLGLLKWCLGLSLLLYMSELAGITITEETSANSVVYPFVLKTTPYALDVLSYVMPFVKALMVSLKQQF</sequence>
<organism evidence="6 7">
    <name type="scientific">Pontibacter silvestris</name>
    <dbReference type="NCBI Taxonomy" id="2305183"/>
    <lineage>
        <taxon>Bacteria</taxon>
        <taxon>Pseudomonadati</taxon>
        <taxon>Bacteroidota</taxon>
        <taxon>Cytophagia</taxon>
        <taxon>Cytophagales</taxon>
        <taxon>Hymenobacteraceae</taxon>
        <taxon>Pontibacter</taxon>
    </lineage>
</organism>
<evidence type="ECO:0000256" key="2">
    <source>
        <dbReference type="ARBA" id="ARBA00022692"/>
    </source>
</evidence>
<accession>A0ABW4WUJ4</accession>
<feature type="transmembrane region" description="Helical" evidence="5">
    <location>
        <begin position="24"/>
        <end position="42"/>
    </location>
</feature>
<comment type="caution">
    <text evidence="6">The sequence shown here is derived from an EMBL/GenBank/DDBJ whole genome shotgun (WGS) entry which is preliminary data.</text>
</comment>
<protein>
    <submittedName>
        <fullName evidence="6">CvpA family protein</fullName>
    </submittedName>
</protein>
<keyword evidence="7" id="KW-1185">Reference proteome</keyword>
<dbReference type="RefSeq" id="WP_229960187.1">
    <property type="nucleotide sequence ID" value="NZ_JAJJWI010000007.1"/>
</dbReference>
<evidence type="ECO:0000313" key="7">
    <source>
        <dbReference type="Proteomes" id="UP001597369"/>
    </source>
</evidence>
<reference evidence="7" key="1">
    <citation type="journal article" date="2019" name="Int. J. Syst. Evol. Microbiol.">
        <title>The Global Catalogue of Microorganisms (GCM) 10K type strain sequencing project: providing services to taxonomists for standard genome sequencing and annotation.</title>
        <authorList>
            <consortium name="The Broad Institute Genomics Platform"/>
            <consortium name="The Broad Institute Genome Sequencing Center for Infectious Disease"/>
            <person name="Wu L."/>
            <person name="Ma J."/>
        </authorList>
    </citation>
    <scope>NUCLEOTIDE SEQUENCE [LARGE SCALE GENOMIC DNA]</scope>
    <source>
        <strain evidence="7">JCM 16545</strain>
    </source>
</reference>
<comment type="subcellular location">
    <subcellularLocation>
        <location evidence="1">Membrane</location>
        <topology evidence="1">Multi-pass membrane protein</topology>
    </subcellularLocation>
</comment>
<evidence type="ECO:0000313" key="6">
    <source>
        <dbReference type="EMBL" id="MFD2066437.1"/>
    </source>
</evidence>
<dbReference type="PANTHER" id="PTHR37306">
    <property type="entry name" value="COLICIN V PRODUCTION PROTEIN"/>
    <property type="match status" value="1"/>
</dbReference>
<feature type="transmembrane region" description="Helical" evidence="5">
    <location>
        <begin position="62"/>
        <end position="86"/>
    </location>
</feature>
<evidence type="ECO:0000256" key="3">
    <source>
        <dbReference type="ARBA" id="ARBA00022989"/>
    </source>
</evidence>
<gene>
    <name evidence="6" type="ORF">ACFSKU_06030</name>
</gene>
<evidence type="ECO:0000256" key="1">
    <source>
        <dbReference type="ARBA" id="ARBA00004141"/>
    </source>
</evidence>
<dbReference type="PANTHER" id="PTHR37306:SF1">
    <property type="entry name" value="COLICIN V PRODUCTION PROTEIN"/>
    <property type="match status" value="1"/>
</dbReference>